<sequence length="168" mass="19160">MAAGWVIIENYEVPPHDRLLNPKEDVEVQLTTTVNTPLHWLVGHERCGANLDIHWFLKVDPKEPRFRYCLFCLLLKDEGAIEKVQAYSSASATSVVRQHMHNCHIEIWSNLIKLEYLWVQKKEDWELVYADADALEPNTDTDADANTEVETEVGTDSNSNSDKHTGGN</sequence>
<evidence type="ECO:0000313" key="2">
    <source>
        <dbReference type="EMBL" id="KAL0057434.1"/>
    </source>
</evidence>
<comment type="caution">
    <text evidence="2">The sequence shown here is derived from an EMBL/GenBank/DDBJ whole genome shotgun (WGS) entry which is preliminary data.</text>
</comment>
<dbReference type="EMBL" id="JBBXMP010000542">
    <property type="protein sequence ID" value="KAL0057434.1"/>
    <property type="molecule type" value="Genomic_DNA"/>
</dbReference>
<proteinExistence type="predicted"/>
<dbReference type="Proteomes" id="UP001437256">
    <property type="component" value="Unassembled WGS sequence"/>
</dbReference>
<feature type="compositionally biased region" description="Acidic residues" evidence="1">
    <location>
        <begin position="139"/>
        <end position="153"/>
    </location>
</feature>
<keyword evidence="3" id="KW-1185">Reference proteome</keyword>
<organism evidence="2 3">
    <name type="scientific">Marasmius tenuissimus</name>
    <dbReference type="NCBI Taxonomy" id="585030"/>
    <lineage>
        <taxon>Eukaryota</taxon>
        <taxon>Fungi</taxon>
        <taxon>Dikarya</taxon>
        <taxon>Basidiomycota</taxon>
        <taxon>Agaricomycotina</taxon>
        <taxon>Agaricomycetes</taxon>
        <taxon>Agaricomycetidae</taxon>
        <taxon>Agaricales</taxon>
        <taxon>Marasmiineae</taxon>
        <taxon>Marasmiaceae</taxon>
        <taxon>Marasmius</taxon>
    </lineage>
</organism>
<protein>
    <submittedName>
        <fullName evidence="2">Uncharacterized protein</fullName>
    </submittedName>
</protein>
<reference evidence="2 3" key="1">
    <citation type="submission" date="2024-05" db="EMBL/GenBank/DDBJ databases">
        <title>A draft genome resource for the thread blight pathogen Marasmius tenuissimus strain MS-2.</title>
        <authorList>
            <person name="Yulfo-Soto G.E."/>
            <person name="Baruah I.K."/>
            <person name="Amoako-Attah I."/>
            <person name="Bukari Y."/>
            <person name="Meinhardt L.W."/>
            <person name="Bailey B.A."/>
            <person name="Cohen S.P."/>
        </authorList>
    </citation>
    <scope>NUCLEOTIDE SEQUENCE [LARGE SCALE GENOMIC DNA]</scope>
    <source>
        <strain evidence="2 3">MS-2</strain>
    </source>
</reference>
<accession>A0ABR2Z952</accession>
<name>A0ABR2Z952_9AGAR</name>
<feature type="region of interest" description="Disordered" evidence="1">
    <location>
        <begin position="136"/>
        <end position="168"/>
    </location>
</feature>
<evidence type="ECO:0000313" key="3">
    <source>
        <dbReference type="Proteomes" id="UP001437256"/>
    </source>
</evidence>
<evidence type="ECO:0000256" key="1">
    <source>
        <dbReference type="SAM" id="MobiDB-lite"/>
    </source>
</evidence>
<gene>
    <name evidence="2" type="ORF">AAF712_015925</name>
</gene>